<reference evidence="2 3" key="1">
    <citation type="submission" date="2016-07" db="EMBL/GenBank/DDBJ databases">
        <title>Draft genome of the white-rot fungus Obba rivulosa 3A-2.</title>
        <authorList>
            <consortium name="DOE Joint Genome Institute"/>
            <person name="Miettinen O."/>
            <person name="Riley R."/>
            <person name="Acob R."/>
            <person name="Barry K."/>
            <person name="Cullen D."/>
            <person name="De Vries R."/>
            <person name="Hainaut M."/>
            <person name="Hatakka A."/>
            <person name="Henrissat B."/>
            <person name="Hilden K."/>
            <person name="Kuo R."/>
            <person name="Labutti K."/>
            <person name="Lipzen A."/>
            <person name="Makela M.R."/>
            <person name="Sandor L."/>
            <person name="Spatafora J.W."/>
            <person name="Grigoriev I.V."/>
            <person name="Hibbett D.S."/>
        </authorList>
    </citation>
    <scope>NUCLEOTIDE SEQUENCE [LARGE SCALE GENOMIC DNA]</scope>
    <source>
        <strain evidence="2 3">3A-2</strain>
    </source>
</reference>
<dbReference type="Pfam" id="PF17921">
    <property type="entry name" value="Integrase_H2C2"/>
    <property type="match status" value="1"/>
</dbReference>
<gene>
    <name evidence="2" type="ORF">OBBRIDRAFT_741446</name>
</gene>
<sequence>MSQCSTLSTSTLDSPTNLGLPSRAQYQAIEEEYISSLHPRKRQKALLCQEMFDKVWDVLHEPNSHKIGTPQFRWWVRKMFVLSHPQSGLSPAEMETLGVEQAMPVVLHENRPVALKDQIYDVLCYCHQLANHGGRDKTTAVIREHYSWIPKELISQFVKACPTCVFKKTGKMALAL</sequence>
<feature type="non-terminal residue" evidence="2">
    <location>
        <position position="176"/>
    </location>
</feature>
<dbReference type="EMBL" id="KV722662">
    <property type="protein sequence ID" value="OCH84533.1"/>
    <property type="molecule type" value="Genomic_DNA"/>
</dbReference>
<accession>A0A8E2AI12</accession>
<dbReference type="InterPro" id="IPR041588">
    <property type="entry name" value="Integrase_H2C2"/>
</dbReference>
<dbReference type="OrthoDB" id="2499658at2759"/>
<protein>
    <recommendedName>
        <fullName evidence="1">Integrase zinc-binding domain-containing protein</fullName>
    </recommendedName>
</protein>
<dbReference type="Proteomes" id="UP000250043">
    <property type="component" value="Unassembled WGS sequence"/>
</dbReference>
<dbReference type="AlphaFoldDB" id="A0A8E2AI12"/>
<evidence type="ECO:0000313" key="2">
    <source>
        <dbReference type="EMBL" id="OCH84533.1"/>
    </source>
</evidence>
<feature type="domain" description="Integrase zinc-binding" evidence="1">
    <location>
        <begin position="119"/>
        <end position="168"/>
    </location>
</feature>
<evidence type="ECO:0000313" key="3">
    <source>
        <dbReference type="Proteomes" id="UP000250043"/>
    </source>
</evidence>
<dbReference type="Gene3D" id="1.10.340.70">
    <property type="match status" value="1"/>
</dbReference>
<name>A0A8E2AI12_9APHY</name>
<evidence type="ECO:0000259" key="1">
    <source>
        <dbReference type="Pfam" id="PF17921"/>
    </source>
</evidence>
<proteinExistence type="predicted"/>
<organism evidence="2 3">
    <name type="scientific">Obba rivulosa</name>
    <dbReference type="NCBI Taxonomy" id="1052685"/>
    <lineage>
        <taxon>Eukaryota</taxon>
        <taxon>Fungi</taxon>
        <taxon>Dikarya</taxon>
        <taxon>Basidiomycota</taxon>
        <taxon>Agaricomycotina</taxon>
        <taxon>Agaricomycetes</taxon>
        <taxon>Polyporales</taxon>
        <taxon>Gelatoporiaceae</taxon>
        <taxon>Obba</taxon>
    </lineage>
</organism>
<keyword evidence="3" id="KW-1185">Reference proteome</keyword>